<dbReference type="PANTHER" id="PTHR15243:SF0">
    <property type="entry name" value="SERINE_THREONINE-PROTEIN KINASE 19"/>
    <property type="match status" value="1"/>
</dbReference>
<proteinExistence type="inferred from homology"/>
<evidence type="ECO:0000313" key="3">
    <source>
        <dbReference type="EMBL" id="GHP03587.1"/>
    </source>
</evidence>
<evidence type="ECO:0000313" key="4">
    <source>
        <dbReference type="Proteomes" id="UP000660262"/>
    </source>
</evidence>
<name>A0A830HEP8_9CHLO</name>
<dbReference type="InterPro" id="IPR018865">
    <property type="entry name" value="STK19-like"/>
</dbReference>
<accession>A0A830HEP8</accession>
<keyword evidence="4" id="KW-1185">Reference proteome</keyword>
<protein>
    <submittedName>
        <fullName evidence="3">Uncharacterized protein</fullName>
    </submittedName>
</protein>
<dbReference type="AlphaFoldDB" id="A0A830HEP8"/>
<reference evidence="3" key="1">
    <citation type="submission" date="2020-10" db="EMBL/GenBank/DDBJ databases">
        <title>Unveiling of a novel bifunctional photoreceptor, Dualchrome1, isolated from a cosmopolitan green alga.</title>
        <authorList>
            <person name="Suzuki S."/>
            <person name="Kawachi M."/>
        </authorList>
    </citation>
    <scope>NUCLEOTIDE SEQUENCE</scope>
    <source>
        <strain evidence="3">NIES 2893</strain>
    </source>
</reference>
<comment type="similarity">
    <text evidence="1">Belongs to the STK19 family.</text>
</comment>
<evidence type="ECO:0000256" key="1">
    <source>
        <dbReference type="ARBA" id="ARBA00093458"/>
    </source>
</evidence>
<organism evidence="3 4">
    <name type="scientific">Pycnococcus provasolii</name>
    <dbReference type="NCBI Taxonomy" id="41880"/>
    <lineage>
        <taxon>Eukaryota</taxon>
        <taxon>Viridiplantae</taxon>
        <taxon>Chlorophyta</taxon>
        <taxon>Pseudoscourfieldiophyceae</taxon>
        <taxon>Pseudoscourfieldiales</taxon>
        <taxon>Pycnococcaceae</taxon>
        <taxon>Pycnococcus</taxon>
    </lineage>
</organism>
<sequence length="372" mass="40327">MSNNKRARGVEYDRSGAKDNANNVDATYAHLLRAEQQREGGFIRDNNDSVSGAAFSRGKKQNTTASEFTDPGPSLLAIRADLNTARYQEQAPERTFELKAYTANENFRRDDPTAVACALCRAWPARAPPCAAPFALQTQVAAMCRGHVHDEADVEKMLDSACAEGRLRLIAVPMDGKHERAYTTALEFDRAIANASTAASTDVETRQALALLQRCIRARGGVLATASVAARWAPDVVANALVAEHASSVATAKTRSPANPDVWLARLASSGFVTRATDMRGDTWLWLSVPGVGAALSHLASGNADIMRRIARRPRGEATEELMRRWASEKKGAPFPRGSKLSLAFHIRDLYGRGHVTAIDTGNGETLVRCVR</sequence>
<dbReference type="EMBL" id="BNJQ01000005">
    <property type="protein sequence ID" value="GHP03587.1"/>
    <property type="molecule type" value="Genomic_DNA"/>
</dbReference>
<gene>
    <name evidence="3" type="ORF">PPROV_000234200</name>
</gene>
<dbReference type="Pfam" id="PF10494">
    <property type="entry name" value="Stk19"/>
    <property type="match status" value="1"/>
</dbReference>
<feature type="region of interest" description="Disordered" evidence="2">
    <location>
        <begin position="1"/>
        <end position="21"/>
    </location>
</feature>
<dbReference type="Proteomes" id="UP000660262">
    <property type="component" value="Unassembled WGS sequence"/>
</dbReference>
<evidence type="ECO:0000256" key="2">
    <source>
        <dbReference type="SAM" id="MobiDB-lite"/>
    </source>
</evidence>
<feature type="compositionally biased region" description="Basic and acidic residues" evidence="2">
    <location>
        <begin position="8"/>
        <end position="17"/>
    </location>
</feature>
<dbReference type="PANTHER" id="PTHR15243">
    <property type="entry name" value="SERINE/THREONINE-PROTEIN KINASE 19"/>
    <property type="match status" value="1"/>
</dbReference>
<comment type="caution">
    <text evidence="3">The sequence shown here is derived from an EMBL/GenBank/DDBJ whole genome shotgun (WGS) entry which is preliminary data.</text>
</comment>